<dbReference type="PROSITE" id="PS50885">
    <property type="entry name" value="HAMP"/>
    <property type="match status" value="1"/>
</dbReference>
<dbReference type="EC" id="2.7.13.3" evidence="3"/>
<reference evidence="14 15" key="1">
    <citation type="submission" date="2017-06" db="EMBL/GenBank/DDBJ databases">
        <authorList>
            <person name="Kim H.J."/>
            <person name="Triplett B.A."/>
        </authorList>
    </citation>
    <scope>NUCLEOTIDE SEQUENCE [LARGE SCALE GENOMIC DNA]</scope>
    <source>
        <strain evidence="14 15">DSM 11445</strain>
    </source>
</reference>
<dbReference type="SMART" id="SM00387">
    <property type="entry name" value="HATPase_c"/>
    <property type="match status" value="1"/>
</dbReference>
<dbReference type="OrthoDB" id="913606at2"/>
<accession>A0A239JPY4</accession>
<dbReference type="SMART" id="SM00388">
    <property type="entry name" value="HisKA"/>
    <property type="match status" value="1"/>
</dbReference>
<evidence type="ECO:0000259" key="12">
    <source>
        <dbReference type="PROSITE" id="PS50109"/>
    </source>
</evidence>
<name>A0A239JPY4_9RHOB</name>
<dbReference type="InterPro" id="IPR013727">
    <property type="entry name" value="2CSK_N"/>
</dbReference>
<dbReference type="PANTHER" id="PTHR45436">
    <property type="entry name" value="SENSOR HISTIDINE KINASE YKOH"/>
    <property type="match status" value="1"/>
</dbReference>
<keyword evidence="5" id="KW-0808">Transferase</keyword>
<feature type="domain" description="HAMP" evidence="13">
    <location>
        <begin position="185"/>
        <end position="236"/>
    </location>
</feature>
<dbReference type="CDD" id="cd00082">
    <property type="entry name" value="HisKA"/>
    <property type="match status" value="1"/>
</dbReference>
<dbReference type="InterPro" id="IPR050428">
    <property type="entry name" value="TCS_sensor_his_kinase"/>
</dbReference>
<keyword evidence="8 11" id="KW-1133">Transmembrane helix</keyword>
<dbReference type="Gene3D" id="1.10.287.130">
    <property type="match status" value="1"/>
</dbReference>
<dbReference type="PANTHER" id="PTHR45436:SF1">
    <property type="entry name" value="SENSOR PROTEIN QSEC"/>
    <property type="match status" value="1"/>
</dbReference>
<dbReference type="Pfam" id="PF02518">
    <property type="entry name" value="HATPase_c"/>
    <property type="match status" value="1"/>
</dbReference>
<dbReference type="PRINTS" id="PR00344">
    <property type="entry name" value="BCTRLSENSOR"/>
</dbReference>
<evidence type="ECO:0000313" key="15">
    <source>
        <dbReference type="Proteomes" id="UP000198440"/>
    </source>
</evidence>
<dbReference type="GO" id="GO:0005886">
    <property type="term" value="C:plasma membrane"/>
    <property type="evidence" value="ECO:0007669"/>
    <property type="project" value="TreeGrafter"/>
</dbReference>
<keyword evidence="4" id="KW-0597">Phosphoprotein</keyword>
<evidence type="ECO:0000256" key="6">
    <source>
        <dbReference type="ARBA" id="ARBA00022692"/>
    </source>
</evidence>
<evidence type="ECO:0000259" key="13">
    <source>
        <dbReference type="PROSITE" id="PS50885"/>
    </source>
</evidence>
<dbReference type="InterPro" id="IPR003594">
    <property type="entry name" value="HATPase_dom"/>
</dbReference>
<dbReference type="Proteomes" id="UP000198440">
    <property type="component" value="Unassembled WGS sequence"/>
</dbReference>
<comment type="subcellular location">
    <subcellularLocation>
        <location evidence="2">Membrane</location>
    </subcellularLocation>
</comment>
<evidence type="ECO:0000313" key="14">
    <source>
        <dbReference type="EMBL" id="SNT07941.1"/>
    </source>
</evidence>
<evidence type="ECO:0000256" key="10">
    <source>
        <dbReference type="ARBA" id="ARBA00023136"/>
    </source>
</evidence>
<evidence type="ECO:0000256" key="5">
    <source>
        <dbReference type="ARBA" id="ARBA00022679"/>
    </source>
</evidence>
<dbReference type="InterPro" id="IPR004358">
    <property type="entry name" value="Sig_transdc_His_kin-like_C"/>
</dbReference>
<keyword evidence="9" id="KW-0902">Two-component regulatory system</keyword>
<dbReference type="SUPFAM" id="SSF47384">
    <property type="entry name" value="Homodimeric domain of signal transducing histidine kinase"/>
    <property type="match status" value="1"/>
</dbReference>
<keyword evidence="10 11" id="KW-0472">Membrane</keyword>
<protein>
    <recommendedName>
        <fullName evidence="3">histidine kinase</fullName>
        <ecNumber evidence="3">2.7.13.3</ecNumber>
    </recommendedName>
</protein>
<keyword evidence="7 14" id="KW-0418">Kinase</keyword>
<dbReference type="Gene3D" id="3.30.565.10">
    <property type="entry name" value="Histidine kinase-like ATPase, C-terminal domain"/>
    <property type="match status" value="1"/>
</dbReference>
<dbReference type="SUPFAM" id="SSF55874">
    <property type="entry name" value="ATPase domain of HSP90 chaperone/DNA topoisomerase II/histidine kinase"/>
    <property type="match status" value="1"/>
</dbReference>
<feature type="domain" description="Histidine kinase" evidence="12">
    <location>
        <begin position="244"/>
        <end position="456"/>
    </location>
</feature>
<dbReference type="InterPro" id="IPR036890">
    <property type="entry name" value="HATPase_C_sf"/>
</dbReference>
<dbReference type="AlphaFoldDB" id="A0A239JPY4"/>
<comment type="catalytic activity">
    <reaction evidence="1">
        <text>ATP + protein L-histidine = ADP + protein N-phospho-L-histidine.</text>
        <dbReference type="EC" id="2.7.13.3"/>
    </reaction>
</comment>
<feature type="transmembrane region" description="Helical" evidence="11">
    <location>
        <begin position="161"/>
        <end position="184"/>
    </location>
</feature>
<dbReference type="Gene3D" id="6.10.340.10">
    <property type="match status" value="1"/>
</dbReference>
<dbReference type="InterPro" id="IPR005467">
    <property type="entry name" value="His_kinase_dom"/>
</dbReference>
<evidence type="ECO:0000256" key="2">
    <source>
        <dbReference type="ARBA" id="ARBA00004370"/>
    </source>
</evidence>
<dbReference type="CDD" id="cd00075">
    <property type="entry name" value="HATPase"/>
    <property type="match status" value="1"/>
</dbReference>
<dbReference type="RefSeq" id="WP_089279748.1">
    <property type="nucleotide sequence ID" value="NZ_FZON01000055.1"/>
</dbReference>
<keyword evidence="6 11" id="KW-0812">Transmembrane</keyword>
<evidence type="ECO:0000256" key="3">
    <source>
        <dbReference type="ARBA" id="ARBA00012438"/>
    </source>
</evidence>
<dbReference type="InterPro" id="IPR036097">
    <property type="entry name" value="HisK_dim/P_sf"/>
</dbReference>
<evidence type="ECO:0000256" key="4">
    <source>
        <dbReference type="ARBA" id="ARBA00022553"/>
    </source>
</evidence>
<evidence type="ECO:0000256" key="7">
    <source>
        <dbReference type="ARBA" id="ARBA00022777"/>
    </source>
</evidence>
<evidence type="ECO:0000256" key="8">
    <source>
        <dbReference type="ARBA" id="ARBA00022989"/>
    </source>
</evidence>
<evidence type="ECO:0000256" key="11">
    <source>
        <dbReference type="SAM" id="Phobius"/>
    </source>
</evidence>
<evidence type="ECO:0000256" key="1">
    <source>
        <dbReference type="ARBA" id="ARBA00000085"/>
    </source>
</evidence>
<dbReference type="InterPro" id="IPR003661">
    <property type="entry name" value="HisK_dim/P_dom"/>
</dbReference>
<dbReference type="Pfam" id="PF08521">
    <property type="entry name" value="2CSK_N"/>
    <property type="match status" value="1"/>
</dbReference>
<gene>
    <name evidence="14" type="ORF">SAMN04488078_105522</name>
</gene>
<dbReference type="EMBL" id="FZON01000055">
    <property type="protein sequence ID" value="SNT07941.1"/>
    <property type="molecule type" value="Genomic_DNA"/>
</dbReference>
<dbReference type="GO" id="GO:0000155">
    <property type="term" value="F:phosphorelay sensor kinase activity"/>
    <property type="evidence" value="ECO:0007669"/>
    <property type="project" value="InterPro"/>
</dbReference>
<sequence>MTARRSIRRRLFFQLAGVAALLSLTFFLVLRSVAERAAEGTQDGILSASATAMADSLRSVADGVTLDLPYSALSMLGSVGQDRVFYRVVVDGQTLTGYDDLPLPSDIPSNGEPKFDTLAFRGDKVRVAVVSRTIGSLGSLIRADVAVAQTREALAATSRRITAIATGVGVGFFVLATLLSLWAAQSALAPIDRMTAAVTRRGPKDLRPVTTDTPTELVPLVDALNSFMSRLRASLLRTEDFIAEAAHRVRTPLATVRTQAEVTHHKLTKPEHKAAIREMIRAIDESARSAGQMLDHAMVTFRADSLAKDALDLVQLTTEACNRLAPTAELKDNTILRSQPDHPVTFHGDGILLQAALLNILDNAIKYSPADSDVFVSVTEGDEICLSVTDAGRGFGGVDVSRLTQRYQRGTNVGDIVGSGLGLTIADEVARAHGGRLAIAENPKGQGACVSLFLPR</sequence>
<proteinExistence type="predicted"/>
<dbReference type="InterPro" id="IPR003660">
    <property type="entry name" value="HAMP_dom"/>
</dbReference>
<organism evidence="14 15">
    <name type="scientific">Antarctobacter heliothermus</name>
    <dbReference type="NCBI Taxonomy" id="74033"/>
    <lineage>
        <taxon>Bacteria</taxon>
        <taxon>Pseudomonadati</taxon>
        <taxon>Pseudomonadota</taxon>
        <taxon>Alphaproteobacteria</taxon>
        <taxon>Rhodobacterales</taxon>
        <taxon>Roseobacteraceae</taxon>
        <taxon>Antarctobacter</taxon>
    </lineage>
</organism>
<dbReference type="PROSITE" id="PS50109">
    <property type="entry name" value="HIS_KIN"/>
    <property type="match status" value="1"/>
</dbReference>
<evidence type="ECO:0000256" key="9">
    <source>
        <dbReference type="ARBA" id="ARBA00023012"/>
    </source>
</evidence>